<evidence type="ECO:0000313" key="7">
    <source>
        <dbReference type="Proteomes" id="UP000755585"/>
    </source>
</evidence>
<comment type="similarity">
    <text evidence="1">Belongs to the LysR transcriptional regulatory family.</text>
</comment>
<reference evidence="6 7" key="1">
    <citation type="submission" date="2021-03" db="EMBL/GenBank/DDBJ databases">
        <title>Sequencing the genomes of 1000 actinobacteria strains.</title>
        <authorList>
            <person name="Klenk H.-P."/>
        </authorList>
    </citation>
    <scope>NUCLEOTIDE SEQUENCE [LARGE SCALE GENOMIC DNA]</scope>
    <source>
        <strain evidence="6 7">DSM 18824</strain>
    </source>
</reference>
<accession>A0ABS4UWK1</accession>
<dbReference type="InterPro" id="IPR005119">
    <property type="entry name" value="LysR_subst-bd"/>
</dbReference>
<evidence type="ECO:0000256" key="1">
    <source>
        <dbReference type="ARBA" id="ARBA00009437"/>
    </source>
</evidence>
<dbReference type="InterPro" id="IPR000847">
    <property type="entry name" value="LysR_HTH_N"/>
</dbReference>
<gene>
    <name evidence="6" type="ORF">JOF29_007147</name>
</gene>
<dbReference type="Pfam" id="PF00126">
    <property type="entry name" value="HTH_1"/>
    <property type="match status" value="1"/>
</dbReference>
<dbReference type="PRINTS" id="PR00039">
    <property type="entry name" value="HTHLYSR"/>
</dbReference>
<evidence type="ECO:0000256" key="4">
    <source>
        <dbReference type="ARBA" id="ARBA00023163"/>
    </source>
</evidence>
<dbReference type="EMBL" id="JAGINT010000002">
    <property type="protein sequence ID" value="MBP2356037.1"/>
    <property type="molecule type" value="Genomic_DNA"/>
</dbReference>
<organism evidence="6 7">
    <name type="scientific">Kribbella aluminosa</name>
    <dbReference type="NCBI Taxonomy" id="416017"/>
    <lineage>
        <taxon>Bacteria</taxon>
        <taxon>Bacillati</taxon>
        <taxon>Actinomycetota</taxon>
        <taxon>Actinomycetes</taxon>
        <taxon>Propionibacteriales</taxon>
        <taxon>Kribbellaceae</taxon>
        <taxon>Kribbella</taxon>
    </lineage>
</organism>
<dbReference type="RefSeq" id="WP_209698619.1">
    <property type="nucleotide sequence ID" value="NZ_BAAAVU010000023.1"/>
</dbReference>
<comment type="caution">
    <text evidence="6">The sequence shown here is derived from an EMBL/GenBank/DDBJ whole genome shotgun (WGS) entry which is preliminary data.</text>
</comment>
<protein>
    <submittedName>
        <fullName evidence="6">DNA-binding transcriptional LysR family regulator</fullName>
    </submittedName>
</protein>
<feature type="domain" description="HTH lysR-type" evidence="5">
    <location>
        <begin position="3"/>
        <end position="60"/>
    </location>
</feature>
<dbReference type="SUPFAM" id="SSF46785">
    <property type="entry name" value="Winged helix' DNA-binding domain"/>
    <property type="match status" value="1"/>
</dbReference>
<dbReference type="PROSITE" id="PS50931">
    <property type="entry name" value="HTH_LYSR"/>
    <property type="match status" value="1"/>
</dbReference>
<evidence type="ECO:0000256" key="3">
    <source>
        <dbReference type="ARBA" id="ARBA00023125"/>
    </source>
</evidence>
<dbReference type="InterPro" id="IPR036390">
    <property type="entry name" value="WH_DNA-bd_sf"/>
</dbReference>
<name>A0ABS4UWK1_9ACTN</name>
<dbReference type="Gene3D" id="1.10.10.10">
    <property type="entry name" value="Winged helix-like DNA-binding domain superfamily/Winged helix DNA-binding domain"/>
    <property type="match status" value="1"/>
</dbReference>
<dbReference type="SUPFAM" id="SSF53850">
    <property type="entry name" value="Periplasmic binding protein-like II"/>
    <property type="match status" value="1"/>
</dbReference>
<proteinExistence type="inferred from homology"/>
<dbReference type="Gene3D" id="3.40.190.290">
    <property type="match status" value="1"/>
</dbReference>
<keyword evidence="4" id="KW-0804">Transcription</keyword>
<dbReference type="PANTHER" id="PTHR30126:SF40">
    <property type="entry name" value="HTH-TYPE TRANSCRIPTIONAL REGULATOR GLTR"/>
    <property type="match status" value="1"/>
</dbReference>
<evidence type="ECO:0000259" key="5">
    <source>
        <dbReference type="PROSITE" id="PS50931"/>
    </source>
</evidence>
<keyword evidence="7" id="KW-1185">Reference proteome</keyword>
<dbReference type="GO" id="GO:0003677">
    <property type="term" value="F:DNA binding"/>
    <property type="evidence" value="ECO:0007669"/>
    <property type="project" value="UniProtKB-KW"/>
</dbReference>
<evidence type="ECO:0000313" key="6">
    <source>
        <dbReference type="EMBL" id="MBP2356037.1"/>
    </source>
</evidence>
<dbReference type="PANTHER" id="PTHR30126">
    <property type="entry name" value="HTH-TYPE TRANSCRIPTIONAL REGULATOR"/>
    <property type="match status" value="1"/>
</dbReference>
<sequence length="313" mass="33744">MAVTLQRLEVFCAVARSLSFSSAARELYTSQPHVSNQIRRLEEHYKVELFVRARQGIRLTDAGLALFEQVDRILSDLQDAEQVLVDFRSARRGVVRLAATTSIGSHVLPGIVAGFRREHPGISVSLLIGNTEQVQSMIDDGQVDVAVTPLSAGVRPLGGEPFRSYDLVVVARAGTDLPDPIPVAELAAQPLVARENGSRTLELMRDLLAGHPTTVVAQLTGPVAVIEAVCAGAGVSVVSSSAAQMWAAAGLVSILRIADRTPMHHYHLVYPPRRTFPAAARELITYLRGHTPPAVACPDGSVSPSYRRMPDPR</sequence>
<dbReference type="Pfam" id="PF03466">
    <property type="entry name" value="LysR_substrate"/>
    <property type="match status" value="1"/>
</dbReference>
<keyword evidence="2" id="KW-0805">Transcription regulation</keyword>
<dbReference type="InterPro" id="IPR036388">
    <property type="entry name" value="WH-like_DNA-bd_sf"/>
</dbReference>
<keyword evidence="3 6" id="KW-0238">DNA-binding</keyword>
<dbReference type="Proteomes" id="UP000755585">
    <property type="component" value="Unassembled WGS sequence"/>
</dbReference>
<evidence type="ECO:0000256" key="2">
    <source>
        <dbReference type="ARBA" id="ARBA00023015"/>
    </source>
</evidence>